<dbReference type="EMBL" id="GL379837">
    <property type="protein sequence ID" value="EGT52466.1"/>
    <property type="molecule type" value="Genomic_DNA"/>
</dbReference>
<feature type="transmembrane region" description="Helical" evidence="7">
    <location>
        <begin position="6"/>
        <end position="25"/>
    </location>
</feature>
<dbReference type="PROSITE" id="PS51471">
    <property type="entry name" value="FE2OG_OXY"/>
    <property type="match status" value="1"/>
</dbReference>
<keyword evidence="7" id="KW-0472">Membrane</keyword>
<evidence type="ECO:0000256" key="3">
    <source>
        <dbReference type="ARBA" id="ARBA00022896"/>
    </source>
</evidence>
<proteinExistence type="predicted"/>
<dbReference type="GO" id="GO:0004656">
    <property type="term" value="F:procollagen-proline 4-dioxygenase activity"/>
    <property type="evidence" value="ECO:0007669"/>
    <property type="project" value="TreeGrafter"/>
</dbReference>
<keyword evidence="2" id="KW-0479">Metal-binding</keyword>
<keyword evidence="7" id="KW-1133">Transmembrane helix</keyword>
<dbReference type="GO" id="GO:0005783">
    <property type="term" value="C:endoplasmic reticulum"/>
    <property type="evidence" value="ECO:0007669"/>
    <property type="project" value="TreeGrafter"/>
</dbReference>
<dbReference type="AlphaFoldDB" id="G0N4I2"/>
<dbReference type="Pfam" id="PF13640">
    <property type="entry name" value="2OG-FeII_Oxy_3"/>
    <property type="match status" value="1"/>
</dbReference>
<keyword evidence="3" id="KW-0847">Vitamin C</keyword>
<keyword evidence="7" id="KW-0812">Transmembrane</keyword>
<evidence type="ECO:0000259" key="8">
    <source>
        <dbReference type="PROSITE" id="PS51471"/>
    </source>
</evidence>
<keyword evidence="5" id="KW-0560">Oxidoreductase</keyword>
<evidence type="ECO:0000256" key="6">
    <source>
        <dbReference type="ARBA" id="ARBA00023004"/>
    </source>
</evidence>
<dbReference type="InParanoid" id="G0N4I2"/>
<reference evidence="10" key="1">
    <citation type="submission" date="2011-07" db="EMBL/GenBank/DDBJ databases">
        <authorList>
            <consortium name="Caenorhabditis brenneri Sequencing and Analysis Consortium"/>
            <person name="Wilson R.K."/>
        </authorList>
    </citation>
    <scope>NUCLEOTIDE SEQUENCE [LARGE SCALE GENOMIC DNA]</scope>
    <source>
        <strain evidence="10">PB2801</strain>
    </source>
</reference>
<evidence type="ECO:0000256" key="5">
    <source>
        <dbReference type="ARBA" id="ARBA00023002"/>
    </source>
</evidence>
<dbReference type="InterPro" id="IPR005123">
    <property type="entry name" value="Oxoglu/Fe-dep_dioxygenase_dom"/>
</dbReference>
<dbReference type="InterPro" id="IPR006620">
    <property type="entry name" value="Pro_4_hyd_alph"/>
</dbReference>
<dbReference type="PANTHER" id="PTHR10869">
    <property type="entry name" value="PROLYL 4-HYDROXYLASE ALPHA SUBUNIT"/>
    <property type="match status" value="1"/>
</dbReference>
<dbReference type="FunCoup" id="G0N4I2">
    <property type="interactions" value="136"/>
</dbReference>
<gene>
    <name evidence="9" type="ORF">CAEBREN_02034</name>
</gene>
<feature type="domain" description="Fe2OG dioxygenase" evidence="8">
    <location>
        <begin position="186"/>
        <end position="294"/>
    </location>
</feature>
<dbReference type="GO" id="GO:0005506">
    <property type="term" value="F:iron ion binding"/>
    <property type="evidence" value="ECO:0007669"/>
    <property type="project" value="InterPro"/>
</dbReference>
<dbReference type="OrthoDB" id="420380at2759"/>
<dbReference type="Gene3D" id="2.60.120.620">
    <property type="entry name" value="q2cbj1_9rhob like domain"/>
    <property type="match status" value="1"/>
</dbReference>
<evidence type="ECO:0000313" key="10">
    <source>
        <dbReference type="Proteomes" id="UP000008068"/>
    </source>
</evidence>
<comment type="cofactor">
    <cofactor evidence="1">
        <name>L-ascorbate</name>
        <dbReference type="ChEBI" id="CHEBI:38290"/>
    </cofactor>
</comment>
<dbReference type="InterPro" id="IPR045054">
    <property type="entry name" value="P4HA-like"/>
</dbReference>
<evidence type="ECO:0000313" key="9">
    <source>
        <dbReference type="EMBL" id="EGT52466.1"/>
    </source>
</evidence>
<dbReference type="SMART" id="SM00702">
    <property type="entry name" value="P4Hc"/>
    <property type="match status" value="1"/>
</dbReference>
<organism evidence="10">
    <name type="scientific">Caenorhabditis brenneri</name>
    <name type="common">Nematode worm</name>
    <dbReference type="NCBI Taxonomy" id="135651"/>
    <lineage>
        <taxon>Eukaryota</taxon>
        <taxon>Metazoa</taxon>
        <taxon>Ecdysozoa</taxon>
        <taxon>Nematoda</taxon>
        <taxon>Chromadorea</taxon>
        <taxon>Rhabditida</taxon>
        <taxon>Rhabditina</taxon>
        <taxon>Rhabditomorpha</taxon>
        <taxon>Rhabditoidea</taxon>
        <taxon>Rhabditidae</taxon>
        <taxon>Peloderinae</taxon>
        <taxon>Caenorhabditis</taxon>
    </lineage>
</organism>
<dbReference type="Proteomes" id="UP000008068">
    <property type="component" value="Unassembled WGS sequence"/>
</dbReference>
<name>G0N4I2_CAEBE</name>
<protein>
    <recommendedName>
        <fullName evidence="8">Fe2OG dioxygenase domain-containing protein</fullName>
    </recommendedName>
</protein>
<evidence type="ECO:0000256" key="2">
    <source>
        <dbReference type="ARBA" id="ARBA00022723"/>
    </source>
</evidence>
<dbReference type="STRING" id="135651.G0N4I2"/>
<dbReference type="FunFam" id="2.60.120.620:FF:000030">
    <property type="entry name" value="Proline HYdroxylase"/>
    <property type="match status" value="1"/>
</dbReference>
<dbReference type="HOGENOM" id="CLU_080804_0_0_1"/>
<keyword evidence="4" id="KW-0223">Dioxygenase</keyword>
<dbReference type="eggNOG" id="KOG1591">
    <property type="taxonomic scope" value="Eukaryota"/>
</dbReference>
<evidence type="ECO:0000256" key="7">
    <source>
        <dbReference type="SAM" id="Phobius"/>
    </source>
</evidence>
<keyword evidence="6" id="KW-0408">Iron</keyword>
<dbReference type="InterPro" id="IPR044862">
    <property type="entry name" value="Pro_4_hyd_alph_FE2OG_OXY"/>
</dbReference>
<dbReference type="GO" id="GO:0031418">
    <property type="term" value="F:L-ascorbic acid binding"/>
    <property type="evidence" value="ECO:0007669"/>
    <property type="project" value="UniProtKB-KW"/>
</dbReference>
<evidence type="ECO:0000256" key="4">
    <source>
        <dbReference type="ARBA" id="ARBA00022964"/>
    </source>
</evidence>
<sequence length="317" mass="35856">MSVMNFVVSNLIRVLFLAATIYYATVDYKTIQGFLSSSSPAEEKNQLNETGMRPSSKPKFSGENYWMAEDQEMCDDPEKDRTWMKKNALCFLVNQTNVLSKVEVISWSPIILVYKEMFSGDQVANWIHVFNKQQLEPQETVNSDGNIEQSKFRVADGVMTAEEDFPEARSLAETAAKHLPYLNFGNSEPIVGVSYQPGGHYSRHYDFFDLDDGIEFESMEKGNRMTTVIMVFQKAEVGGGTMFPLLKTTVRAEPGDAIVWFNMRKNGEMEPLVEHAGCPVRSGRKIIATVWLRSKEQPILKEGDNNPNSFDATDLLQ</sequence>
<evidence type="ECO:0000256" key="1">
    <source>
        <dbReference type="ARBA" id="ARBA00001961"/>
    </source>
</evidence>
<accession>G0N4I2</accession>
<dbReference type="PANTHER" id="PTHR10869:SF210">
    <property type="entry name" value="FE2OG DIOXYGENASE DOMAIN-CONTAINING PROTEIN"/>
    <property type="match status" value="1"/>
</dbReference>
<keyword evidence="10" id="KW-1185">Reference proteome</keyword>